<evidence type="ECO:0000256" key="2">
    <source>
        <dbReference type="ARBA" id="ARBA00022670"/>
    </source>
</evidence>
<evidence type="ECO:0000256" key="1">
    <source>
        <dbReference type="ARBA" id="ARBA00005234"/>
    </source>
</evidence>
<dbReference type="Proteomes" id="UP001293593">
    <property type="component" value="Unassembled WGS sequence"/>
</dbReference>
<dbReference type="PANTHER" id="PTHR46915:SF2">
    <property type="entry name" value="UBIQUITIN-LIKE PROTEASE 4"/>
    <property type="match status" value="1"/>
</dbReference>
<dbReference type="Pfam" id="PF02902">
    <property type="entry name" value="Peptidase_C48"/>
    <property type="match status" value="1"/>
</dbReference>
<feature type="compositionally biased region" description="Polar residues" evidence="5">
    <location>
        <begin position="1"/>
        <end position="10"/>
    </location>
</feature>
<accession>A0AAE1J2P6</accession>
<dbReference type="PROSITE" id="PS50600">
    <property type="entry name" value="ULP_PROTEASE"/>
    <property type="match status" value="1"/>
</dbReference>
<dbReference type="Gene3D" id="3.30.310.130">
    <property type="entry name" value="Ubiquitin-related"/>
    <property type="match status" value="1"/>
</dbReference>
<dbReference type="InterPro" id="IPR003653">
    <property type="entry name" value="Peptidase_C48_C"/>
</dbReference>
<feature type="compositionally biased region" description="Polar residues" evidence="5">
    <location>
        <begin position="171"/>
        <end position="181"/>
    </location>
</feature>
<dbReference type="Gene3D" id="1.10.418.20">
    <property type="match status" value="1"/>
</dbReference>
<feature type="compositionally biased region" description="Polar residues" evidence="5">
    <location>
        <begin position="44"/>
        <end position="53"/>
    </location>
</feature>
<proteinExistence type="inferred from homology"/>
<feature type="region of interest" description="Disordered" evidence="5">
    <location>
        <begin position="108"/>
        <end position="181"/>
    </location>
</feature>
<feature type="region of interest" description="Disordered" evidence="5">
    <location>
        <begin position="203"/>
        <end position="258"/>
    </location>
</feature>
<reference evidence="7" key="1">
    <citation type="submission" date="2023-10" db="EMBL/GenBank/DDBJ databases">
        <title>Chromosome-level genome of the transformable northern wattle, Acacia crassicarpa.</title>
        <authorList>
            <person name="Massaro I."/>
            <person name="Sinha N.R."/>
            <person name="Poethig S."/>
            <person name="Leichty A.R."/>
        </authorList>
    </citation>
    <scope>NUCLEOTIDE SEQUENCE</scope>
    <source>
        <strain evidence="7">Acra3RX</strain>
        <tissue evidence="7">Leaf</tissue>
    </source>
</reference>
<gene>
    <name evidence="7" type="ORF">QN277_004321</name>
</gene>
<dbReference type="AlphaFoldDB" id="A0AAE1J2P6"/>
<comment type="caution">
    <text evidence="7">The sequence shown here is derived from an EMBL/GenBank/DDBJ whole genome shotgun (WGS) entry which is preliminary data.</text>
</comment>
<dbReference type="GO" id="GO:0008234">
    <property type="term" value="F:cysteine-type peptidase activity"/>
    <property type="evidence" value="ECO:0007669"/>
    <property type="project" value="UniProtKB-KW"/>
</dbReference>
<feature type="region of interest" description="Disordered" evidence="5">
    <location>
        <begin position="1"/>
        <end position="53"/>
    </location>
</feature>
<dbReference type="GO" id="GO:0016926">
    <property type="term" value="P:protein desumoylation"/>
    <property type="evidence" value="ECO:0007669"/>
    <property type="project" value="UniProtKB-ARBA"/>
</dbReference>
<name>A0AAE1J2P6_9FABA</name>
<evidence type="ECO:0000313" key="8">
    <source>
        <dbReference type="Proteomes" id="UP001293593"/>
    </source>
</evidence>
<keyword evidence="3" id="KW-0378">Hydrolase</keyword>
<keyword evidence="8" id="KW-1185">Reference proteome</keyword>
<dbReference type="PANTHER" id="PTHR46915">
    <property type="entry name" value="UBIQUITIN-LIKE PROTEASE 4-RELATED"/>
    <property type="match status" value="1"/>
</dbReference>
<protein>
    <recommendedName>
        <fullName evidence="6">Ubiquitin-like protease family profile domain-containing protein</fullName>
    </recommendedName>
</protein>
<comment type="similarity">
    <text evidence="1">Belongs to the peptidase C48 family.</text>
</comment>
<dbReference type="GO" id="GO:0006508">
    <property type="term" value="P:proteolysis"/>
    <property type="evidence" value="ECO:0007669"/>
    <property type="project" value="UniProtKB-KW"/>
</dbReference>
<keyword evidence="2" id="KW-0645">Protease</keyword>
<evidence type="ECO:0000256" key="3">
    <source>
        <dbReference type="ARBA" id="ARBA00022801"/>
    </source>
</evidence>
<dbReference type="SUPFAM" id="SSF54001">
    <property type="entry name" value="Cysteine proteinases"/>
    <property type="match status" value="1"/>
</dbReference>
<evidence type="ECO:0000256" key="4">
    <source>
        <dbReference type="ARBA" id="ARBA00022807"/>
    </source>
</evidence>
<evidence type="ECO:0000259" key="6">
    <source>
        <dbReference type="PROSITE" id="PS50600"/>
    </source>
</evidence>
<dbReference type="EMBL" id="JAWXYG010000010">
    <property type="protein sequence ID" value="KAK4261302.1"/>
    <property type="molecule type" value="Genomic_DNA"/>
</dbReference>
<feature type="compositionally biased region" description="Low complexity" evidence="5">
    <location>
        <begin position="34"/>
        <end position="43"/>
    </location>
</feature>
<organism evidence="7 8">
    <name type="scientific">Acacia crassicarpa</name>
    <name type="common">northern wattle</name>
    <dbReference type="NCBI Taxonomy" id="499986"/>
    <lineage>
        <taxon>Eukaryota</taxon>
        <taxon>Viridiplantae</taxon>
        <taxon>Streptophyta</taxon>
        <taxon>Embryophyta</taxon>
        <taxon>Tracheophyta</taxon>
        <taxon>Spermatophyta</taxon>
        <taxon>Magnoliopsida</taxon>
        <taxon>eudicotyledons</taxon>
        <taxon>Gunneridae</taxon>
        <taxon>Pentapetalae</taxon>
        <taxon>rosids</taxon>
        <taxon>fabids</taxon>
        <taxon>Fabales</taxon>
        <taxon>Fabaceae</taxon>
        <taxon>Caesalpinioideae</taxon>
        <taxon>mimosoid clade</taxon>
        <taxon>Acacieae</taxon>
        <taxon>Acacia</taxon>
    </lineage>
</organism>
<evidence type="ECO:0000313" key="7">
    <source>
        <dbReference type="EMBL" id="KAK4261302.1"/>
    </source>
</evidence>
<dbReference type="InterPro" id="IPR038765">
    <property type="entry name" value="Papain-like_cys_pep_sf"/>
</dbReference>
<sequence length="591" mass="68374">MGHSDGNNVPLQLDWDQLLPNRDDEPPPTLVIESSSDSLSQPSKLTASGIDQQSPVSVNLEGYNDRDLMDVFRRKKLMLEALGPKLPDKGEKLRAVVKNYEDELACRKRRRLDKEVEENEKPKPATSSSIVEIDELKVKLDSNKEPDDLMSSEKRLKGRSIGIRKEDESSKAQPPSSFASSFYNKMKETDCKKTNAFSKELSHFKHGHNHKRRDNEVFPQKKSTRDQSSSRQSPFRCPSNTSRSKTPSADKSQKTASRFSLQRIGERLSGLLNLKDAFKSIRSDGSRSRKEQLIVLDEEDELNSWEEIDEDDKLAECLKEARIYYPSSDDPESVEICFTDMECLAPGGYLTSPIMNFYIRYLQQQASLSGRSVSDYLFLNTYFYKKLKDAFSCKQSDRETFFVKFRRWWKGVNIFQKAYVLIPIHENLHWSLAIICIPDKKDESGPIILHLDSLSLHSSRSVFDNLRRYLIEEWRYLDQESACSDIPIADGIWKNLDCKIKERIITVPQQKNDYDCGLFVLYFIKRFIEEAPQRLKQHMAMFNVLFGRQWFQPEEASGLRVRIRALLKIEFHNSHRQNDVSTNPVVTIHDS</sequence>
<feature type="compositionally biased region" description="Basic and acidic residues" evidence="5">
    <location>
        <begin position="134"/>
        <end position="155"/>
    </location>
</feature>
<feature type="domain" description="Ubiquitin-like protease family profile" evidence="6">
    <location>
        <begin position="334"/>
        <end position="527"/>
    </location>
</feature>
<evidence type="ECO:0000256" key="5">
    <source>
        <dbReference type="SAM" id="MobiDB-lite"/>
    </source>
</evidence>
<keyword evidence="4" id="KW-0788">Thiol protease</keyword>
<feature type="compositionally biased region" description="Polar residues" evidence="5">
    <location>
        <begin position="226"/>
        <end position="258"/>
    </location>
</feature>